<dbReference type="AlphaFoldDB" id="A0AAN7RRV4"/>
<dbReference type="PANTHER" id="PTHR33332">
    <property type="entry name" value="REVERSE TRANSCRIPTASE DOMAIN-CONTAINING PROTEIN"/>
    <property type="match status" value="1"/>
</dbReference>
<evidence type="ECO:0000313" key="2">
    <source>
        <dbReference type="Proteomes" id="UP001333110"/>
    </source>
</evidence>
<name>A0AAN7RRV4_MYCAM</name>
<comment type="caution">
    <text evidence="1">The sequence shown here is derived from an EMBL/GenBank/DDBJ whole genome shotgun (WGS) entry which is preliminary data.</text>
</comment>
<keyword evidence="2" id="KW-1185">Reference proteome</keyword>
<protein>
    <recommendedName>
        <fullName evidence="3">Reverse transcriptase domain-containing protein</fullName>
    </recommendedName>
</protein>
<evidence type="ECO:0008006" key="3">
    <source>
        <dbReference type="Google" id="ProtNLM"/>
    </source>
</evidence>
<dbReference type="EMBL" id="JAUNZN010000008">
    <property type="protein sequence ID" value="KAK4817609.1"/>
    <property type="molecule type" value="Genomic_DNA"/>
</dbReference>
<dbReference type="Proteomes" id="UP001333110">
    <property type="component" value="Unassembled WGS sequence"/>
</dbReference>
<reference evidence="1 2" key="1">
    <citation type="journal article" date="2023" name="J. Hered.">
        <title>Chromosome-level genome of the wood stork (Mycteria americana) provides insight into avian chromosome evolution.</title>
        <authorList>
            <person name="Flamio R. Jr."/>
            <person name="Ramstad K.M."/>
        </authorList>
    </citation>
    <scope>NUCLEOTIDE SEQUENCE [LARGE SCALE GENOMIC DNA]</scope>
    <source>
        <strain evidence="1">JAX WOST 10</strain>
    </source>
</reference>
<evidence type="ECO:0000313" key="1">
    <source>
        <dbReference type="EMBL" id="KAK4817609.1"/>
    </source>
</evidence>
<organism evidence="1 2">
    <name type="scientific">Mycteria americana</name>
    <name type="common">Wood stork</name>
    <dbReference type="NCBI Taxonomy" id="33587"/>
    <lineage>
        <taxon>Eukaryota</taxon>
        <taxon>Metazoa</taxon>
        <taxon>Chordata</taxon>
        <taxon>Craniata</taxon>
        <taxon>Vertebrata</taxon>
        <taxon>Euteleostomi</taxon>
        <taxon>Archelosauria</taxon>
        <taxon>Archosauria</taxon>
        <taxon>Dinosauria</taxon>
        <taxon>Saurischia</taxon>
        <taxon>Theropoda</taxon>
        <taxon>Coelurosauria</taxon>
        <taxon>Aves</taxon>
        <taxon>Neognathae</taxon>
        <taxon>Neoaves</taxon>
        <taxon>Aequornithes</taxon>
        <taxon>Ciconiiformes</taxon>
        <taxon>Ciconiidae</taxon>
        <taxon>Mycteria</taxon>
    </lineage>
</organism>
<feature type="non-terminal residue" evidence="1">
    <location>
        <position position="284"/>
    </location>
</feature>
<proteinExistence type="predicted"/>
<gene>
    <name evidence="1" type="ORF">QYF61_020404</name>
</gene>
<accession>A0AAN7RRV4</accession>
<sequence length="284" mass="32523">MEQILLEAMLRHMEDREVIRDSQHGFTKGKSCLTNLGSVLGPMLFNIFINDIDIKIEWTLSKFADDTKLSGAVDLPEGWDAIQRDLEKEGLGVLTDEKLDVSQQCVLAAQKANCILGCIKSSVASRSREVILPLCSALVRPPLQCCVQLWSPQPRKDMELLEQVQRRATKTIRGLEHLSYEDRLRELGLFSLEKRRLWGDLIAACQYLKGAYRKDGDRLFSKASCNRTRGNGFKLKEGRFRLDTRKKFVTMRVVKHWHRLPREVVDAPSLETFQPKLPCTRDPL</sequence>